<sequence length="154" mass="18381">MYTIEDLLEKYKDRIIVKYKEKALSEVLKDLVDVEEVDYECLLAKHRNVIENSMGLSKGEGDTDKNLHFYKIIRNKKSEMYYEEAEKNNDKLYKLYFDELTVVVIFDDKKGIQQTNSNLLHRDCIIHKGVTKEDIQYKSDYLFHYLSHLTAWDL</sequence>
<evidence type="ECO:0000313" key="1">
    <source>
        <dbReference type="EMBL" id="GAA0363303.1"/>
    </source>
</evidence>
<organism evidence="1 2">
    <name type="scientific">Alkalibacterium iburiense</name>
    <dbReference type="NCBI Taxonomy" id="290589"/>
    <lineage>
        <taxon>Bacteria</taxon>
        <taxon>Bacillati</taxon>
        <taxon>Bacillota</taxon>
        <taxon>Bacilli</taxon>
        <taxon>Lactobacillales</taxon>
        <taxon>Carnobacteriaceae</taxon>
        <taxon>Alkalibacterium</taxon>
    </lineage>
</organism>
<reference evidence="1 2" key="1">
    <citation type="journal article" date="2019" name="Int. J. Syst. Evol. Microbiol.">
        <title>The Global Catalogue of Microorganisms (GCM) 10K type strain sequencing project: providing services to taxonomists for standard genome sequencing and annotation.</title>
        <authorList>
            <consortium name="The Broad Institute Genomics Platform"/>
            <consortium name="The Broad Institute Genome Sequencing Center for Infectious Disease"/>
            <person name="Wu L."/>
            <person name="Ma J."/>
        </authorList>
    </citation>
    <scope>NUCLEOTIDE SEQUENCE [LARGE SCALE GENOMIC DNA]</scope>
    <source>
        <strain evidence="1 2">JCM 12662</strain>
    </source>
</reference>
<keyword evidence="2" id="KW-1185">Reference proteome</keyword>
<gene>
    <name evidence="1" type="ORF">GCM10008932_14670</name>
</gene>
<name>A0ABN0XGQ5_9LACT</name>
<proteinExistence type="predicted"/>
<comment type="caution">
    <text evidence="1">The sequence shown here is derived from an EMBL/GenBank/DDBJ whole genome shotgun (WGS) entry which is preliminary data.</text>
</comment>
<evidence type="ECO:0000313" key="2">
    <source>
        <dbReference type="Proteomes" id="UP001501166"/>
    </source>
</evidence>
<dbReference type="Proteomes" id="UP001501166">
    <property type="component" value="Unassembled WGS sequence"/>
</dbReference>
<dbReference type="RefSeq" id="WP_343755230.1">
    <property type="nucleotide sequence ID" value="NZ_BAAACW010000094.1"/>
</dbReference>
<dbReference type="EMBL" id="BAAACW010000094">
    <property type="protein sequence ID" value="GAA0363303.1"/>
    <property type="molecule type" value="Genomic_DNA"/>
</dbReference>
<protein>
    <submittedName>
        <fullName evidence="1">Uncharacterized protein</fullName>
    </submittedName>
</protein>
<accession>A0ABN0XGQ5</accession>